<accession>A0AAI8Z1E1</accession>
<gene>
    <name evidence="2" type="ORF">LECACI_7A006013</name>
</gene>
<comment type="caution">
    <text evidence="2">The sequence shown here is derived from an EMBL/GenBank/DDBJ whole genome shotgun (WGS) entry which is preliminary data.</text>
</comment>
<protein>
    <submittedName>
        <fullName evidence="2">Related to alpha-amylase A</fullName>
    </submittedName>
</protein>
<proteinExistence type="predicted"/>
<evidence type="ECO:0000256" key="1">
    <source>
        <dbReference type="SAM" id="SignalP"/>
    </source>
</evidence>
<keyword evidence="1" id="KW-0732">Signal</keyword>
<evidence type="ECO:0000313" key="3">
    <source>
        <dbReference type="Proteomes" id="UP001296104"/>
    </source>
</evidence>
<keyword evidence="3" id="KW-1185">Reference proteome</keyword>
<dbReference type="Proteomes" id="UP001296104">
    <property type="component" value="Unassembled WGS sequence"/>
</dbReference>
<sequence length="130" mass="13090">MSSYLLLASTLLGLAMSSPAALPSLLEKRSDITCPDMNSTTVISNGKSFIVECGIDHAGGNLPNQPVYVSGLAGCVSACAETDACVDFTLSGSACYMKGSVGPNVYGGANGARLIGVESGKVYLTCGTVG</sequence>
<dbReference type="Gene3D" id="3.50.4.10">
    <property type="entry name" value="Hepatocyte Growth Factor"/>
    <property type="match status" value="1"/>
</dbReference>
<feature type="signal peptide" evidence="1">
    <location>
        <begin position="1"/>
        <end position="17"/>
    </location>
</feature>
<dbReference type="EMBL" id="CAVMBE010000041">
    <property type="protein sequence ID" value="CAK4030855.1"/>
    <property type="molecule type" value="Genomic_DNA"/>
</dbReference>
<feature type="chain" id="PRO_5042490076" evidence="1">
    <location>
        <begin position="18"/>
        <end position="130"/>
    </location>
</feature>
<reference evidence="2" key="1">
    <citation type="submission" date="2023-11" db="EMBL/GenBank/DDBJ databases">
        <authorList>
            <person name="Alioto T."/>
            <person name="Alioto T."/>
            <person name="Gomez Garrido J."/>
        </authorList>
    </citation>
    <scope>NUCLEOTIDE SEQUENCE</scope>
</reference>
<evidence type="ECO:0000313" key="2">
    <source>
        <dbReference type="EMBL" id="CAK4030855.1"/>
    </source>
</evidence>
<dbReference type="AlphaFoldDB" id="A0AAI8Z1E1"/>
<organism evidence="2 3">
    <name type="scientific">Lecanosticta acicola</name>
    <dbReference type="NCBI Taxonomy" id="111012"/>
    <lineage>
        <taxon>Eukaryota</taxon>
        <taxon>Fungi</taxon>
        <taxon>Dikarya</taxon>
        <taxon>Ascomycota</taxon>
        <taxon>Pezizomycotina</taxon>
        <taxon>Dothideomycetes</taxon>
        <taxon>Dothideomycetidae</taxon>
        <taxon>Mycosphaerellales</taxon>
        <taxon>Mycosphaerellaceae</taxon>
        <taxon>Lecanosticta</taxon>
    </lineage>
</organism>
<name>A0AAI8Z1E1_9PEZI</name>